<dbReference type="GO" id="GO:0043709">
    <property type="term" value="P:cell adhesion involved in single-species biofilm formation"/>
    <property type="evidence" value="ECO:0007669"/>
    <property type="project" value="TreeGrafter"/>
</dbReference>
<dbReference type="Gene3D" id="3.30.450.20">
    <property type="entry name" value="PAS domain"/>
    <property type="match status" value="2"/>
</dbReference>
<keyword evidence="6" id="KW-1185">Reference proteome</keyword>
<dbReference type="NCBIfam" id="TIGR00254">
    <property type="entry name" value="GGDEF"/>
    <property type="match status" value="1"/>
</dbReference>
<evidence type="ECO:0000256" key="1">
    <source>
        <dbReference type="ARBA" id="ARBA00012528"/>
    </source>
</evidence>
<dbReference type="FunFam" id="3.30.70.270:FF:000001">
    <property type="entry name" value="Diguanylate cyclase domain protein"/>
    <property type="match status" value="1"/>
</dbReference>
<dbReference type="InterPro" id="IPR043128">
    <property type="entry name" value="Rev_trsase/Diguanyl_cyclase"/>
</dbReference>
<organism evidence="5 6">
    <name type="scientific">Paraburkholderia caffeinitolerans</name>
    <dbReference type="NCBI Taxonomy" id="1723730"/>
    <lineage>
        <taxon>Bacteria</taxon>
        <taxon>Pseudomonadati</taxon>
        <taxon>Pseudomonadota</taxon>
        <taxon>Betaproteobacteria</taxon>
        <taxon>Burkholderiales</taxon>
        <taxon>Burkholderiaceae</taxon>
        <taxon>Paraburkholderia</taxon>
    </lineage>
</organism>
<keyword evidence="3" id="KW-1133">Transmembrane helix</keyword>
<keyword evidence="3" id="KW-0812">Transmembrane</keyword>
<dbReference type="EMBL" id="CADIKL010000010">
    <property type="protein sequence ID" value="CAB3787755.1"/>
    <property type="molecule type" value="Genomic_DNA"/>
</dbReference>
<evidence type="ECO:0000256" key="2">
    <source>
        <dbReference type="ARBA" id="ARBA00034247"/>
    </source>
</evidence>
<dbReference type="PANTHER" id="PTHR45138">
    <property type="entry name" value="REGULATORY COMPONENTS OF SENSORY TRANSDUCTION SYSTEM"/>
    <property type="match status" value="1"/>
</dbReference>
<dbReference type="GO" id="GO:0005886">
    <property type="term" value="C:plasma membrane"/>
    <property type="evidence" value="ECO:0007669"/>
    <property type="project" value="TreeGrafter"/>
</dbReference>
<evidence type="ECO:0000313" key="5">
    <source>
        <dbReference type="EMBL" id="CAB3787755.1"/>
    </source>
</evidence>
<feature type="domain" description="GGDEF" evidence="4">
    <location>
        <begin position="473"/>
        <end position="607"/>
    </location>
</feature>
<dbReference type="PANTHER" id="PTHR45138:SF9">
    <property type="entry name" value="DIGUANYLATE CYCLASE DGCM-RELATED"/>
    <property type="match status" value="1"/>
</dbReference>
<evidence type="ECO:0000259" key="4">
    <source>
        <dbReference type="PROSITE" id="PS50887"/>
    </source>
</evidence>
<feature type="transmembrane region" description="Helical" evidence="3">
    <location>
        <begin position="290"/>
        <end position="311"/>
    </location>
</feature>
<dbReference type="Pfam" id="PF13188">
    <property type="entry name" value="PAS_8"/>
    <property type="match status" value="1"/>
</dbReference>
<reference evidence="5 6" key="1">
    <citation type="submission" date="2020-04" db="EMBL/GenBank/DDBJ databases">
        <authorList>
            <person name="De Canck E."/>
        </authorList>
    </citation>
    <scope>NUCLEOTIDE SEQUENCE [LARGE SCALE GENOMIC DNA]</scope>
    <source>
        <strain evidence="5 6">LMG 28688</strain>
    </source>
</reference>
<keyword evidence="3" id="KW-0472">Membrane</keyword>
<protein>
    <recommendedName>
        <fullName evidence="1">diguanylate cyclase</fullName>
        <ecNumber evidence="1">2.7.7.65</ecNumber>
    </recommendedName>
</protein>
<dbReference type="CDD" id="cd01949">
    <property type="entry name" value="GGDEF"/>
    <property type="match status" value="1"/>
</dbReference>
<proteinExistence type="predicted"/>
<dbReference type="Proteomes" id="UP000494119">
    <property type="component" value="Unassembled WGS sequence"/>
</dbReference>
<dbReference type="InterPro" id="IPR000160">
    <property type="entry name" value="GGDEF_dom"/>
</dbReference>
<accession>A0A6J5FVA9</accession>
<dbReference type="Pfam" id="PF00990">
    <property type="entry name" value="GGDEF"/>
    <property type="match status" value="1"/>
</dbReference>
<dbReference type="InterPro" id="IPR000014">
    <property type="entry name" value="PAS"/>
</dbReference>
<sequence length="609" mass="67316">MPSSPPTNHSWTLRPVTRELWMRKLLALLTVLVAANTFINAWQSWHDFRAADLQAAEQLTAQTSLVARLIEDRLHDLDGMMSTTQALVDEGKATNDALSDLTQTLKMSLGDSLIAVFDANARVVAASRPNARNEIPGFDAIFAQVRAAASARLWLPVVWGNRGALVVAEKHFNAAGQFDALTIHLVPLEQHMFENVKLIPGTALLLRDNALRVVARIPQVEGVAVGQQIDRDENSRAGPIEGTFYALWRRDHTERLVAQQRIGLGSDSAYWTLDLGYAISTFRDSLWASFYINLGATALLLVMLAGGFVLIGRQRDLNSRVQRHVSTISTIVESMPTPVAVVDAKSQRILLGNDALLAVFGTLADKGQPFARLLVDDANWARMQVEDTKEPAPFQTRSGVRHMLVHCTRLPALENPGDGDPLLVVLTDITHQHLLLKQLQTDADFDPLTGLANRRYFEKAAGQAVAHARRHQRPLSVLALDLDYFKRVNDTWGHAIGDRVLKVASQVFENALREDDLAARIGGEEFAAILLDTPEERAHMVAERIRHALQDTPIDLDNGDTLTQTFSIGIARYDAAEDSLEATLKRADAALYAAKHAGRNRVQRWSAEL</sequence>
<dbReference type="AlphaFoldDB" id="A0A6J5FVA9"/>
<comment type="catalytic activity">
    <reaction evidence="2">
        <text>2 GTP = 3',3'-c-di-GMP + 2 diphosphate</text>
        <dbReference type="Rhea" id="RHEA:24898"/>
        <dbReference type="ChEBI" id="CHEBI:33019"/>
        <dbReference type="ChEBI" id="CHEBI:37565"/>
        <dbReference type="ChEBI" id="CHEBI:58805"/>
        <dbReference type="EC" id="2.7.7.65"/>
    </reaction>
</comment>
<dbReference type="InterPro" id="IPR029787">
    <property type="entry name" value="Nucleotide_cyclase"/>
</dbReference>
<dbReference type="GO" id="GO:1902201">
    <property type="term" value="P:negative regulation of bacterial-type flagellum-dependent cell motility"/>
    <property type="evidence" value="ECO:0007669"/>
    <property type="project" value="TreeGrafter"/>
</dbReference>
<evidence type="ECO:0000313" key="6">
    <source>
        <dbReference type="Proteomes" id="UP000494119"/>
    </source>
</evidence>
<dbReference type="PROSITE" id="PS50887">
    <property type="entry name" value="GGDEF"/>
    <property type="match status" value="1"/>
</dbReference>
<dbReference type="Gene3D" id="3.30.70.270">
    <property type="match status" value="1"/>
</dbReference>
<dbReference type="InterPro" id="IPR050469">
    <property type="entry name" value="Diguanylate_Cyclase"/>
</dbReference>
<evidence type="ECO:0000256" key="3">
    <source>
        <dbReference type="SAM" id="Phobius"/>
    </source>
</evidence>
<dbReference type="SMART" id="SM00267">
    <property type="entry name" value="GGDEF"/>
    <property type="match status" value="1"/>
</dbReference>
<dbReference type="EC" id="2.7.7.65" evidence="1"/>
<name>A0A6J5FVA9_9BURK</name>
<dbReference type="GO" id="GO:0052621">
    <property type="term" value="F:diguanylate cyclase activity"/>
    <property type="evidence" value="ECO:0007669"/>
    <property type="project" value="UniProtKB-EC"/>
</dbReference>
<dbReference type="SUPFAM" id="SSF55073">
    <property type="entry name" value="Nucleotide cyclase"/>
    <property type="match status" value="1"/>
</dbReference>
<gene>
    <name evidence="5" type="ORF">LMG28688_02533</name>
</gene>